<reference evidence="2 3" key="1">
    <citation type="journal article" date="2020" name="Genome Biol. Evol.">
        <title>Comparative genomics of Sclerotiniaceae.</title>
        <authorList>
            <person name="Valero Jimenez C.A."/>
            <person name="Steentjes M."/>
            <person name="Scholten O.E."/>
            <person name="Van Kan J.A.L."/>
        </authorList>
    </citation>
    <scope>NUCLEOTIDE SEQUENCE [LARGE SCALE GENOMIC DNA]</scope>
    <source>
        <strain evidence="2 3">MUCL 94</strain>
    </source>
</reference>
<feature type="compositionally biased region" description="Basic and acidic residues" evidence="1">
    <location>
        <begin position="209"/>
        <end position="221"/>
    </location>
</feature>
<dbReference type="AlphaFoldDB" id="A0A9P5IQT1"/>
<protein>
    <submittedName>
        <fullName evidence="2">Uncharacterized protein</fullName>
    </submittedName>
</protein>
<keyword evidence="3" id="KW-1185">Reference proteome</keyword>
<dbReference type="RefSeq" id="XP_038731885.1">
    <property type="nucleotide sequence ID" value="XM_038876953.1"/>
</dbReference>
<dbReference type="Proteomes" id="UP000710849">
    <property type="component" value="Unassembled WGS sequence"/>
</dbReference>
<proteinExistence type="predicted"/>
<feature type="compositionally biased region" description="Low complexity" evidence="1">
    <location>
        <begin position="224"/>
        <end position="239"/>
    </location>
</feature>
<evidence type="ECO:0000256" key="1">
    <source>
        <dbReference type="SAM" id="MobiDB-lite"/>
    </source>
</evidence>
<evidence type="ECO:0000313" key="2">
    <source>
        <dbReference type="EMBL" id="KAF7941603.1"/>
    </source>
</evidence>
<dbReference type="GeneID" id="62150029"/>
<organism evidence="2 3">
    <name type="scientific">Botrytis byssoidea</name>
    <dbReference type="NCBI Taxonomy" id="139641"/>
    <lineage>
        <taxon>Eukaryota</taxon>
        <taxon>Fungi</taxon>
        <taxon>Dikarya</taxon>
        <taxon>Ascomycota</taxon>
        <taxon>Pezizomycotina</taxon>
        <taxon>Leotiomycetes</taxon>
        <taxon>Helotiales</taxon>
        <taxon>Sclerotiniaceae</taxon>
        <taxon>Botrytis</taxon>
    </lineage>
</organism>
<dbReference type="EMBL" id="RCSW01000012">
    <property type="protein sequence ID" value="KAF7941603.1"/>
    <property type="molecule type" value="Genomic_DNA"/>
</dbReference>
<feature type="compositionally biased region" description="Basic residues" evidence="1">
    <location>
        <begin position="248"/>
        <end position="257"/>
    </location>
</feature>
<accession>A0A9P5IQT1</accession>
<name>A0A9P5IQT1_9HELO</name>
<feature type="region of interest" description="Disordered" evidence="1">
    <location>
        <begin position="203"/>
        <end position="272"/>
    </location>
</feature>
<sequence length="443" mass="50828">MTILQMPHRGLLISFTTIIGILYTELPELSSLQHNISSTIFSANFRSDTFQHKTIRNFQYANSNPLPNHPSFLISQENAHHPNFSTISQNNYAAKLCVRSNHEIADELFTLIRTKLIEGDNVSMEYKPSLVKDSIKLFYRRHAFGPPEILEFGLSIRKSIRDILSNIRIEDREEKSSCILEVVDEAYYEQGWRLHSPVDSGLSNNDCNSGHDAHIPSETEPTKFSQSFSDPSPSSSQPFILTSSSGSRSKKRPTKKHSSTETSSPQTRRQRPTSSKLYKCYCNKRFATLKALRKHSNTHNPCQFIACPEPSCTHLSLRIDSIEDHLKTHHIDISHLSSHERHQKREELKQNTFLILDRTHDRCVVGGCDRRFSRNELDGCKRSMAHILNHYRDKNNLPTSFRHACSDDVMCSGKEAWRNSVYVTGERIQKLERHVIEDIDAEP</sequence>
<evidence type="ECO:0000313" key="3">
    <source>
        <dbReference type="Proteomes" id="UP000710849"/>
    </source>
</evidence>
<gene>
    <name evidence="2" type="ORF">EAE97_006440</name>
</gene>
<feature type="compositionally biased region" description="Polar residues" evidence="1">
    <location>
        <begin position="260"/>
        <end position="272"/>
    </location>
</feature>
<comment type="caution">
    <text evidence="2">The sequence shown here is derived from an EMBL/GenBank/DDBJ whole genome shotgun (WGS) entry which is preliminary data.</text>
</comment>